<evidence type="ECO:0000313" key="8">
    <source>
        <dbReference type="Proteomes" id="UP000031599"/>
    </source>
</evidence>
<dbReference type="InterPro" id="IPR011990">
    <property type="entry name" value="TPR-like_helical_dom_sf"/>
</dbReference>
<gene>
    <name evidence="7" type="ORF">DB30_07735</name>
</gene>
<sequence length="1019" mass="110707">MVNTSDATLAGEALDFGLSEPAGGGVGGGAGGGGGGARALARLAPGDHVGRFLVLARIGAGGMGEVFSAYDPQLDRKLALKLLHPESPRTESTLGRTRLLREAQAMARLQHPNTVAIHDVGEHEGRVFLAMEFIAGQTLGAWLKQAPRSWREIVQVFVAAGRGLAAAHAAKLIHRDFKPDNVMVGDDGRVRVMDFGLARAREPGEASAVTALDRDSVLERLRGDLDGSRANLSTTVTAMGSLTGTPAYMAPEQFLSQAVDARTDQFSFCVALHEALFGERPFVGDTPAALAFAVVQNKRREAVNDKVPSWLRRAIDRGLAIDPDQRWPKLDALLAELERDRSRRLRQLGLALGGLGLVGLATIPWLSRDAPEVCTNGELIMAETWSPSRASAAEQAVLATQLGHAADTWTRLVPELDLWSRNWVEAHRDTCEATELHRGQSSELMQLRMRCLDRQRRVFAVLLADLEAADADVVEGAVAAAQALPRPARCADEDYVRAVVPPPEDPELAAAVDELRRELAASESLRRVAASERLAEVEALRERAASLGYPPVLAEADLRLGRLHAEQAHGPAAVASLRAAYFSAEALGLDEVALRAATELIFASGELEAKYDVAVEWAEHAAATIIRSGTNEDEARRLERLAQVHMAKGDNAKAETELRQALELHGDARGKQDVGSAAIHLTLADLLQDLGRHDEAQIEFERGGELVRAELGDGHPRLGLTWLGLAQIAADEQRYDEAFALMERVSELWSKTLPEDHPWFGDLYNDRSRAHSFTDQHELARQDLERAVELRRRSLGPDHPSLAASLTNLGTLRSELGDTEGALAAMREAEAIHQRAHTDRSGPAVYAHVQLAMVLAGTGELDAAIEQANLAEQAGITAFGDNHDMVLRARILQAYFGLLAHDDAARAQALMLGNLELAEARGFPPNEMTFLSLIILAEAETKLGANEQALVHIEQAVALDRPQNDINYVELALNHTKVLGALGRKKEARAVAQRGLELRRDDPHAKELHDQLRDWLRSH</sequence>
<name>A0A0C2DBD4_9BACT</name>
<dbReference type="Gene3D" id="1.25.40.10">
    <property type="entry name" value="Tetratricopeptide repeat domain"/>
    <property type="match status" value="3"/>
</dbReference>
<dbReference type="InterPro" id="IPR017441">
    <property type="entry name" value="Protein_kinase_ATP_BS"/>
</dbReference>
<evidence type="ECO:0000256" key="3">
    <source>
        <dbReference type="ARBA" id="ARBA00022777"/>
    </source>
</evidence>
<organism evidence="7 8">
    <name type="scientific">Enhygromyxa salina</name>
    <dbReference type="NCBI Taxonomy" id="215803"/>
    <lineage>
        <taxon>Bacteria</taxon>
        <taxon>Pseudomonadati</taxon>
        <taxon>Myxococcota</taxon>
        <taxon>Polyangia</taxon>
        <taxon>Nannocystales</taxon>
        <taxon>Nannocystaceae</taxon>
        <taxon>Enhygromyxa</taxon>
    </lineage>
</organism>
<dbReference type="PANTHER" id="PTHR43289:SF34">
    <property type="entry name" value="SERINE_THREONINE-PROTEIN KINASE YBDM-RELATED"/>
    <property type="match status" value="1"/>
</dbReference>
<dbReference type="SMART" id="SM00028">
    <property type="entry name" value="TPR"/>
    <property type="match status" value="7"/>
</dbReference>
<dbReference type="AlphaFoldDB" id="A0A0C2DBD4"/>
<dbReference type="InterPro" id="IPR008271">
    <property type="entry name" value="Ser/Thr_kinase_AS"/>
</dbReference>
<dbReference type="InterPro" id="IPR019734">
    <property type="entry name" value="TPR_rpt"/>
</dbReference>
<feature type="domain" description="Protein kinase" evidence="6">
    <location>
        <begin position="52"/>
        <end position="338"/>
    </location>
</feature>
<accession>A0A0C2DBD4</accession>
<dbReference type="Proteomes" id="UP000031599">
    <property type="component" value="Unassembled WGS sequence"/>
</dbReference>
<dbReference type="PROSITE" id="PS50011">
    <property type="entry name" value="PROTEIN_KINASE_DOM"/>
    <property type="match status" value="1"/>
</dbReference>
<feature type="binding site" evidence="5">
    <location>
        <position position="81"/>
    </location>
    <ligand>
        <name>ATP</name>
        <dbReference type="ChEBI" id="CHEBI:30616"/>
    </ligand>
</feature>
<protein>
    <submittedName>
        <fullName evidence="7">Serine/threonine kinase PKN8</fullName>
    </submittedName>
</protein>
<dbReference type="GO" id="GO:0004674">
    <property type="term" value="F:protein serine/threonine kinase activity"/>
    <property type="evidence" value="ECO:0007669"/>
    <property type="project" value="TreeGrafter"/>
</dbReference>
<dbReference type="EMBL" id="JMCC02000009">
    <property type="protein sequence ID" value="KIG18720.1"/>
    <property type="molecule type" value="Genomic_DNA"/>
</dbReference>
<dbReference type="InterPro" id="IPR011009">
    <property type="entry name" value="Kinase-like_dom_sf"/>
</dbReference>
<dbReference type="SUPFAM" id="SSF56112">
    <property type="entry name" value="Protein kinase-like (PK-like)"/>
    <property type="match status" value="1"/>
</dbReference>
<keyword evidence="3 7" id="KW-0418">Kinase</keyword>
<dbReference type="GO" id="GO:0005524">
    <property type="term" value="F:ATP binding"/>
    <property type="evidence" value="ECO:0007669"/>
    <property type="project" value="UniProtKB-UniRule"/>
</dbReference>
<dbReference type="SUPFAM" id="SSF48452">
    <property type="entry name" value="TPR-like"/>
    <property type="match status" value="3"/>
</dbReference>
<dbReference type="Gene3D" id="3.30.200.20">
    <property type="entry name" value="Phosphorylase Kinase, domain 1"/>
    <property type="match status" value="1"/>
</dbReference>
<dbReference type="CDD" id="cd14014">
    <property type="entry name" value="STKc_PknB_like"/>
    <property type="match status" value="1"/>
</dbReference>
<evidence type="ECO:0000313" key="7">
    <source>
        <dbReference type="EMBL" id="KIG18720.1"/>
    </source>
</evidence>
<evidence type="ECO:0000259" key="6">
    <source>
        <dbReference type="PROSITE" id="PS50011"/>
    </source>
</evidence>
<dbReference type="Pfam" id="PF13181">
    <property type="entry name" value="TPR_8"/>
    <property type="match status" value="1"/>
</dbReference>
<evidence type="ECO:0000256" key="5">
    <source>
        <dbReference type="PROSITE-ProRule" id="PRU10141"/>
    </source>
</evidence>
<keyword evidence="2 5" id="KW-0547">Nucleotide-binding</keyword>
<dbReference type="Gene3D" id="1.10.510.10">
    <property type="entry name" value="Transferase(Phosphotransferase) domain 1"/>
    <property type="match status" value="1"/>
</dbReference>
<dbReference type="InterPro" id="IPR000719">
    <property type="entry name" value="Prot_kinase_dom"/>
</dbReference>
<keyword evidence="4 5" id="KW-0067">ATP-binding</keyword>
<dbReference type="PROSITE" id="PS00107">
    <property type="entry name" value="PROTEIN_KINASE_ATP"/>
    <property type="match status" value="1"/>
</dbReference>
<dbReference type="Pfam" id="PF13424">
    <property type="entry name" value="TPR_12"/>
    <property type="match status" value="2"/>
</dbReference>
<keyword evidence="1" id="KW-0808">Transferase</keyword>
<evidence type="ECO:0000256" key="4">
    <source>
        <dbReference type="ARBA" id="ARBA00022840"/>
    </source>
</evidence>
<dbReference type="PROSITE" id="PS00108">
    <property type="entry name" value="PROTEIN_KINASE_ST"/>
    <property type="match status" value="1"/>
</dbReference>
<proteinExistence type="predicted"/>
<comment type="caution">
    <text evidence="7">The sequence shown here is derived from an EMBL/GenBank/DDBJ whole genome shotgun (WGS) entry which is preliminary data.</text>
</comment>
<evidence type="ECO:0000256" key="2">
    <source>
        <dbReference type="ARBA" id="ARBA00022741"/>
    </source>
</evidence>
<dbReference type="PANTHER" id="PTHR43289">
    <property type="entry name" value="MITOGEN-ACTIVATED PROTEIN KINASE KINASE KINASE 20-RELATED"/>
    <property type="match status" value="1"/>
</dbReference>
<evidence type="ECO:0000256" key="1">
    <source>
        <dbReference type="ARBA" id="ARBA00022679"/>
    </source>
</evidence>
<dbReference type="Pfam" id="PF00069">
    <property type="entry name" value="Pkinase"/>
    <property type="match status" value="1"/>
</dbReference>
<reference evidence="7 8" key="1">
    <citation type="submission" date="2014-12" db="EMBL/GenBank/DDBJ databases">
        <title>Genome assembly of Enhygromyxa salina DSM 15201.</title>
        <authorList>
            <person name="Sharma G."/>
            <person name="Subramanian S."/>
        </authorList>
    </citation>
    <scope>NUCLEOTIDE SEQUENCE [LARGE SCALE GENOMIC DNA]</scope>
    <source>
        <strain evidence="7 8">DSM 15201</strain>
    </source>
</reference>